<dbReference type="PANTHER" id="PTHR32282">
    <property type="entry name" value="BINDING PROTEIN TRANSPEPTIDASE, PUTATIVE-RELATED"/>
    <property type="match status" value="1"/>
</dbReference>
<comment type="similarity">
    <text evidence="5">In the N-terminal section; belongs to the glycosyltransferase 51 family.</text>
</comment>
<evidence type="ECO:0000256" key="12">
    <source>
        <dbReference type="ARBA" id="ARBA00022676"/>
    </source>
</evidence>
<comment type="pathway">
    <text evidence="27">Glycan biosynthesis.</text>
</comment>
<dbReference type="PANTHER" id="PTHR32282:SF27">
    <property type="entry name" value="PENICILLIN-BINDING PROTEIN 1A"/>
    <property type="match status" value="1"/>
</dbReference>
<dbReference type="Proteomes" id="UP000250086">
    <property type="component" value="Unassembled WGS sequence"/>
</dbReference>
<evidence type="ECO:0000256" key="24">
    <source>
        <dbReference type="ARBA" id="ARBA00034000"/>
    </source>
</evidence>
<evidence type="ECO:0000256" key="19">
    <source>
        <dbReference type="ARBA" id="ARBA00022989"/>
    </source>
</evidence>
<keyword evidence="23" id="KW-0961">Cell wall biogenesis/degradation</keyword>
<evidence type="ECO:0000256" key="6">
    <source>
        <dbReference type="ARBA" id="ARBA00012448"/>
    </source>
</evidence>
<dbReference type="InterPro" id="IPR001460">
    <property type="entry name" value="PCN-bd_Tpept"/>
</dbReference>
<keyword evidence="13" id="KW-0808">Transferase</keyword>
<evidence type="ECO:0000256" key="17">
    <source>
        <dbReference type="ARBA" id="ARBA00022968"/>
    </source>
</evidence>
<comment type="similarity">
    <text evidence="4">In the C-terminal section; belongs to the transpeptidase family.</text>
</comment>
<keyword evidence="12" id="KW-0328">Glycosyltransferase</keyword>
<keyword evidence="21" id="KW-0046">Antibiotic resistance</keyword>
<protein>
    <recommendedName>
        <fullName evidence="7">Penicillin-binding protein 1A</fullName>
        <ecNumber evidence="25">2.4.99.28</ecNumber>
        <ecNumber evidence="6">3.4.16.4</ecNumber>
    </recommendedName>
</protein>
<gene>
    <name evidence="31" type="primary">mrcA</name>
    <name evidence="31" type="ORF">NCTC13093_00796</name>
</gene>
<reference evidence="31 32" key="1">
    <citation type="submission" date="2018-06" db="EMBL/GenBank/DDBJ databases">
        <authorList>
            <consortium name="Pathogen Informatics"/>
            <person name="Doyle S."/>
        </authorList>
    </citation>
    <scope>NUCLEOTIDE SEQUENCE [LARGE SCALE GENOMIC DNA]</scope>
    <source>
        <strain evidence="31 32">NCTC13093</strain>
    </source>
</reference>
<keyword evidence="20" id="KW-0472">Membrane</keyword>
<proteinExistence type="inferred from homology"/>
<feature type="domain" description="Glycosyl transferase family 51" evidence="29">
    <location>
        <begin position="57"/>
        <end position="232"/>
    </location>
</feature>
<evidence type="ECO:0000256" key="5">
    <source>
        <dbReference type="ARBA" id="ARBA00007739"/>
    </source>
</evidence>
<dbReference type="SUPFAM" id="SSF56601">
    <property type="entry name" value="beta-lactamase/transpeptidase-like"/>
    <property type="match status" value="1"/>
</dbReference>
<evidence type="ECO:0000313" key="31">
    <source>
        <dbReference type="EMBL" id="SPT69420.1"/>
    </source>
</evidence>
<evidence type="ECO:0000256" key="18">
    <source>
        <dbReference type="ARBA" id="ARBA00022984"/>
    </source>
</evidence>
<dbReference type="NCBIfam" id="TIGR02074">
    <property type="entry name" value="PBP_1a_fam"/>
    <property type="match status" value="1"/>
</dbReference>
<dbReference type="GO" id="GO:0006508">
    <property type="term" value="P:proteolysis"/>
    <property type="evidence" value="ECO:0007669"/>
    <property type="project" value="UniProtKB-KW"/>
</dbReference>
<evidence type="ECO:0000256" key="1">
    <source>
        <dbReference type="ARBA" id="ARBA00002624"/>
    </source>
</evidence>
<evidence type="ECO:0000256" key="8">
    <source>
        <dbReference type="ARBA" id="ARBA00022475"/>
    </source>
</evidence>
<organism evidence="31 32">
    <name type="scientific">Anaerobiospirillum thomasii</name>
    <dbReference type="NCBI Taxonomy" id="179995"/>
    <lineage>
        <taxon>Bacteria</taxon>
        <taxon>Pseudomonadati</taxon>
        <taxon>Pseudomonadota</taxon>
        <taxon>Gammaproteobacteria</taxon>
        <taxon>Aeromonadales</taxon>
        <taxon>Succinivibrionaceae</taxon>
        <taxon>Anaerobiospirillum</taxon>
    </lineage>
</organism>
<keyword evidence="22" id="KW-0511">Multifunctional enzyme</keyword>
<dbReference type="GO" id="GO:0009002">
    <property type="term" value="F:serine-type D-Ala-D-Ala carboxypeptidase activity"/>
    <property type="evidence" value="ECO:0007669"/>
    <property type="project" value="UniProtKB-EC"/>
</dbReference>
<dbReference type="GO" id="GO:0008360">
    <property type="term" value="P:regulation of cell shape"/>
    <property type="evidence" value="ECO:0007669"/>
    <property type="project" value="UniProtKB-KW"/>
</dbReference>
<comment type="subcellular location">
    <subcellularLocation>
        <location evidence="2">Cell inner membrane</location>
        <topology evidence="2">Single-pass type II membrane protein</topology>
    </subcellularLocation>
</comment>
<evidence type="ECO:0000256" key="10">
    <source>
        <dbReference type="ARBA" id="ARBA00022645"/>
    </source>
</evidence>
<dbReference type="InterPro" id="IPR001264">
    <property type="entry name" value="Glyco_trans_51"/>
</dbReference>
<evidence type="ECO:0000259" key="29">
    <source>
        <dbReference type="Pfam" id="PF00912"/>
    </source>
</evidence>
<dbReference type="GO" id="GO:0030288">
    <property type="term" value="C:outer membrane-bounded periplasmic space"/>
    <property type="evidence" value="ECO:0007669"/>
    <property type="project" value="TreeGrafter"/>
</dbReference>
<evidence type="ECO:0000256" key="26">
    <source>
        <dbReference type="ARBA" id="ARBA00049902"/>
    </source>
</evidence>
<evidence type="ECO:0000256" key="14">
    <source>
        <dbReference type="ARBA" id="ARBA00022692"/>
    </source>
</evidence>
<evidence type="ECO:0000256" key="15">
    <source>
        <dbReference type="ARBA" id="ARBA00022801"/>
    </source>
</evidence>
<dbReference type="Gene3D" id="3.40.710.10">
    <property type="entry name" value="DD-peptidase/beta-lactamase superfamily"/>
    <property type="match status" value="2"/>
</dbReference>
<dbReference type="SUPFAM" id="SSF53955">
    <property type="entry name" value="Lysozyme-like"/>
    <property type="match status" value="1"/>
</dbReference>
<evidence type="ECO:0000256" key="4">
    <source>
        <dbReference type="ARBA" id="ARBA00007090"/>
    </source>
</evidence>
<evidence type="ECO:0000256" key="9">
    <source>
        <dbReference type="ARBA" id="ARBA00022519"/>
    </source>
</evidence>
<name>A0A2X0VNX1_9GAMM</name>
<feature type="domain" description="Penicillin-binding protein OB-like" evidence="30">
    <location>
        <begin position="318"/>
        <end position="429"/>
    </location>
</feature>
<evidence type="ECO:0000259" key="30">
    <source>
        <dbReference type="Pfam" id="PF17092"/>
    </source>
</evidence>
<dbReference type="EC" id="3.4.16.4" evidence="6"/>
<dbReference type="GO" id="GO:0008658">
    <property type="term" value="F:penicillin binding"/>
    <property type="evidence" value="ECO:0007669"/>
    <property type="project" value="InterPro"/>
</dbReference>
<keyword evidence="18" id="KW-0573">Peptidoglycan synthesis</keyword>
<keyword evidence="9" id="KW-0997">Cell inner membrane</keyword>
<dbReference type="EC" id="2.4.99.28" evidence="25"/>
<evidence type="ECO:0000256" key="7">
    <source>
        <dbReference type="ARBA" id="ARBA00018638"/>
    </source>
</evidence>
<comment type="catalytic activity">
    <reaction evidence="26">
        <text>[GlcNAc-(1-&gt;4)-Mur2Ac(oyl-L-Ala-gamma-D-Glu-L-Lys-D-Ala-D-Ala)](n)-di-trans,octa-cis-undecaprenyl diphosphate + beta-D-GlcNAc-(1-&gt;4)-Mur2Ac(oyl-L-Ala-gamma-D-Glu-L-Lys-D-Ala-D-Ala)-di-trans,octa-cis-undecaprenyl diphosphate = [GlcNAc-(1-&gt;4)-Mur2Ac(oyl-L-Ala-gamma-D-Glu-L-Lys-D-Ala-D-Ala)](n+1)-di-trans,octa-cis-undecaprenyl diphosphate + di-trans,octa-cis-undecaprenyl diphosphate + H(+)</text>
        <dbReference type="Rhea" id="RHEA:23708"/>
        <dbReference type="Rhea" id="RHEA-COMP:9602"/>
        <dbReference type="Rhea" id="RHEA-COMP:9603"/>
        <dbReference type="ChEBI" id="CHEBI:15378"/>
        <dbReference type="ChEBI" id="CHEBI:58405"/>
        <dbReference type="ChEBI" id="CHEBI:60033"/>
        <dbReference type="ChEBI" id="CHEBI:78435"/>
        <dbReference type="EC" id="2.4.99.28"/>
    </reaction>
</comment>
<keyword evidence="19" id="KW-1133">Transmembrane helix</keyword>
<dbReference type="AlphaFoldDB" id="A0A2X0VNX1"/>
<evidence type="ECO:0000256" key="16">
    <source>
        <dbReference type="ARBA" id="ARBA00022960"/>
    </source>
</evidence>
<evidence type="ECO:0000313" key="32">
    <source>
        <dbReference type="Proteomes" id="UP000250086"/>
    </source>
</evidence>
<comment type="catalytic activity">
    <reaction evidence="24">
        <text>Preferential cleavage: (Ac)2-L-Lys-D-Ala-|-D-Ala. Also transpeptidation of peptidyl-alanyl moieties that are N-acyl substituents of D-alanine.</text>
        <dbReference type="EC" id="3.4.16.4"/>
    </reaction>
</comment>
<keyword evidence="32" id="KW-1185">Reference proteome</keyword>
<dbReference type="RefSeq" id="WP_146740828.1">
    <property type="nucleotide sequence ID" value="NZ_UAPV01000001.1"/>
</dbReference>
<keyword evidence="16" id="KW-0133">Cell shape</keyword>
<comment type="pathway">
    <text evidence="3">Cell wall biogenesis; peptidoglycan biosynthesis.</text>
</comment>
<dbReference type="GO" id="GO:0071555">
    <property type="term" value="P:cell wall organization"/>
    <property type="evidence" value="ECO:0007669"/>
    <property type="project" value="UniProtKB-KW"/>
</dbReference>
<sequence length="810" mass="89751">MFKKIISFTIWSGLLVTGLSGGAVAALYYNTLESLPNVQQLKEVTFETPMKIYTKDEKLIGEFGENKRIPVPLEEIPLKLQQAFLAIEDSRFYEHTGIDPIGIARAVVVAIANQGATQGASTITQQVARNFFLSRDKTIERKIKEIFISWRIEQVLTKEEILELYLNKIALGHRSNGVVAAAQTYYGKELKDLTLGQMATIAGLPKAPSTLNPISYPERSKNRRHLVLMRMKNLGFITQEEFESADKEPYVAYFHSTPIESYAPYIAEDARQFVIDKFGEEAYTQGFRVITTVNSKIQDDASYAVFKGLTDYDARHGYRGSSLNVTKLDNFTADAPSLDKLLRRYDRYHFIEPAVVTSVDDESKSFTIYTLKGQQTLDMKAIQWARAYKSNIRQGANPKVPSEVIIPGDLIYTYVNEKNETIMTQVPEVEGALVALNPLTGAIEAMVGGYDFYKSKLNRTVQAVRQTGSNFKPFLYSAAVAKGIAVNSVLYDEPIKTWDPGSHTWWQPKNTPNRYDGPMTLREGLAKSKNVVSIRLIRQVGVDNVALHLKKFGIDVPTSQISESMSLGSVELSPLQTATGFAAFANGGYRLEPYFIEKIYRGDELVYEAKAKRADPTAPDRVINDLPLVYKDHIEADESMATQILSHDHAYIMADLLRSVIYGGEGINGPYYGTGGRASRISGRDDLSGKTGTTNKVHDAWFSGFNANLVATAWVGFDDDRNLGYAQNISPEGGAYTALPIFAEFIKRAQEGVPSSRPARPATIKYTTNAGITDLATTNTYVIAEDGGNSVLNVQNTGTDTSDVDSSDIF</sequence>
<dbReference type="InterPro" id="IPR036950">
    <property type="entry name" value="PBP_transglycosylase"/>
</dbReference>
<dbReference type="FunFam" id="1.10.3810.10:FF:000003">
    <property type="entry name" value="Penicillin-binding protein 1a"/>
    <property type="match status" value="1"/>
</dbReference>
<keyword evidence="17" id="KW-0735">Signal-anchor</keyword>
<evidence type="ECO:0000259" key="28">
    <source>
        <dbReference type="Pfam" id="PF00905"/>
    </source>
</evidence>
<evidence type="ECO:0000256" key="2">
    <source>
        <dbReference type="ARBA" id="ARBA00004249"/>
    </source>
</evidence>
<dbReference type="Gene3D" id="1.10.3810.10">
    <property type="entry name" value="Biosynthetic peptidoglycan transglycosylase-like"/>
    <property type="match status" value="1"/>
</dbReference>
<evidence type="ECO:0000256" key="25">
    <source>
        <dbReference type="ARBA" id="ARBA00044770"/>
    </source>
</evidence>
<dbReference type="EMBL" id="UAPV01000001">
    <property type="protein sequence ID" value="SPT69420.1"/>
    <property type="molecule type" value="Genomic_DNA"/>
</dbReference>
<dbReference type="InterPro" id="IPR012338">
    <property type="entry name" value="Beta-lactam/transpept-like"/>
</dbReference>
<comment type="function">
    <text evidence="1">Cell wall formation. Synthesis of cross-linked peptidoglycan from the lipid intermediates. The enzyme has a penicillin-insensitive transglycosylase N-terminal domain (formation of linear glycan strands) and a penicillin-sensitive transpeptidase C-terminal domain (cross-linking of the peptide subunits).</text>
</comment>
<dbReference type="Pfam" id="PF17092">
    <property type="entry name" value="PCB_OB"/>
    <property type="match status" value="1"/>
</dbReference>
<feature type="domain" description="Penicillin-binding protein transpeptidase" evidence="28">
    <location>
        <begin position="431"/>
        <end position="718"/>
    </location>
</feature>
<evidence type="ECO:0000256" key="21">
    <source>
        <dbReference type="ARBA" id="ARBA00023251"/>
    </source>
</evidence>
<keyword evidence="10" id="KW-0121">Carboxypeptidase</keyword>
<evidence type="ECO:0000256" key="3">
    <source>
        <dbReference type="ARBA" id="ARBA00004752"/>
    </source>
</evidence>
<keyword evidence="11" id="KW-0645">Protease</keyword>
<dbReference type="GO" id="GO:0008955">
    <property type="term" value="F:peptidoglycan glycosyltransferase activity"/>
    <property type="evidence" value="ECO:0007669"/>
    <property type="project" value="UniProtKB-EC"/>
</dbReference>
<dbReference type="Pfam" id="PF00912">
    <property type="entry name" value="Transgly"/>
    <property type="match status" value="1"/>
</dbReference>
<evidence type="ECO:0000256" key="23">
    <source>
        <dbReference type="ARBA" id="ARBA00023316"/>
    </source>
</evidence>
<dbReference type="InterPro" id="IPR031376">
    <property type="entry name" value="PCB_OB"/>
</dbReference>
<evidence type="ECO:0000256" key="11">
    <source>
        <dbReference type="ARBA" id="ARBA00022670"/>
    </source>
</evidence>
<keyword evidence="8" id="KW-1003">Cell membrane</keyword>
<accession>A0A2X0VNX1</accession>
<dbReference type="GO" id="GO:0009252">
    <property type="term" value="P:peptidoglycan biosynthetic process"/>
    <property type="evidence" value="ECO:0007669"/>
    <property type="project" value="UniProtKB-UniPathway"/>
</dbReference>
<evidence type="ECO:0000256" key="22">
    <source>
        <dbReference type="ARBA" id="ARBA00023268"/>
    </source>
</evidence>
<keyword evidence="15" id="KW-0378">Hydrolase</keyword>
<dbReference type="Pfam" id="PF00905">
    <property type="entry name" value="Transpeptidase"/>
    <property type="match status" value="1"/>
</dbReference>
<evidence type="ECO:0000256" key="13">
    <source>
        <dbReference type="ARBA" id="ARBA00022679"/>
    </source>
</evidence>
<dbReference type="InterPro" id="IPR023346">
    <property type="entry name" value="Lysozyme-like_dom_sf"/>
</dbReference>
<dbReference type="GO" id="GO:0005886">
    <property type="term" value="C:plasma membrane"/>
    <property type="evidence" value="ECO:0007669"/>
    <property type="project" value="UniProtKB-SubCell"/>
</dbReference>
<evidence type="ECO:0000256" key="27">
    <source>
        <dbReference type="ARBA" id="ARBA00060592"/>
    </source>
</evidence>
<dbReference type="GO" id="GO:0046677">
    <property type="term" value="P:response to antibiotic"/>
    <property type="evidence" value="ECO:0007669"/>
    <property type="project" value="UniProtKB-KW"/>
</dbReference>
<dbReference type="UniPathway" id="UPA00219"/>
<keyword evidence="14" id="KW-0812">Transmembrane</keyword>
<evidence type="ECO:0000256" key="20">
    <source>
        <dbReference type="ARBA" id="ARBA00023136"/>
    </source>
</evidence>
<dbReference type="InterPro" id="IPR050396">
    <property type="entry name" value="Glycosyltr_51/Transpeptidase"/>
</dbReference>